<accession>A0A100XWX1</accession>
<evidence type="ECO:0000313" key="2">
    <source>
        <dbReference type="Proteomes" id="UP000053462"/>
    </source>
</evidence>
<protein>
    <submittedName>
        <fullName evidence="1">Uncharacterized protein</fullName>
    </submittedName>
</protein>
<sequence length="280" mass="31353">MRSKLLVLFSTGFLIILLLFYFAREERGQKSCLLEKSETKIECPAVHVMFADDGMDIVEYNQNGTAVHFAEMYLRGMVINETPPQGGLQIFTEESNWTEELGIKPPCVLQGQSGLVELMEPGYVLLWPVLNHVDCNEPREVTPQELKSSPAPAGKVYFAYYVVPTKEGEFRVYKSIAWGGPVKFEDVKVGCTCSIETLMAKVDDAVKSAGFVHVSLWDISGGNEHLVPLKATLYRRGDEYLYVEFAEVRRMNLARILMLMGDEEVVKAYAEAFTAGSIEG</sequence>
<dbReference type="RefSeq" id="WP_058939344.1">
    <property type="nucleotide sequence ID" value="NZ_LLYW01000031.1"/>
</dbReference>
<proteinExistence type="predicted"/>
<dbReference type="OrthoDB" id="97476at2157"/>
<name>A0A100XWX1_9EURY</name>
<dbReference type="EMBL" id="LLYW01000031">
    <property type="protein sequence ID" value="KUH32678.1"/>
    <property type="molecule type" value="Genomic_DNA"/>
</dbReference>
<dbReference type="AlphaFoldDB" id="A0A100XWX1"/>
<comment type="caution">
    <text evidence="1">The sequence shown here is derived from an EMBL/GenBank/DDBJ whole genome shotgun (WGS) entry which is preliminary data.</text>
</comment>
<organism evidence="1 2">
    <name type="scientific">Thermococcus celericrescens</name>
    <dbReference type="NCBI Taxonomy" id="227598"/>
    <lineage>
        <taxon>Archaea</taxon>
        <taxon>Methanobacteriati</taxon>
        <taxon>Methanobacteriota</taxon>
        <taxon>Thermococci</taxon>
        <taxon>Thermococcales</taxon>
        <taxon>Thermococcaceae</taxon>
        <taxon>Thermococcus</taxon>
    </lineage>
</organism>
<dbReference type="Proteomes" id="UP000053462">
    <property type="component" value="Unassembled WGS sequence"/>
</dbReference>
<reference evidence="1 2" key="1">
    <citation type="submission" date="2015-10" db="EMBL/GenBank/DDBJ databases">
        <title>Draft genome sequence of Thermococcus celericrescens strain DSM 17994.</title>
        <authorList>
            <person name="Hong S.-J."/>
            <person name="Park C.-E."/>
            <person name="Shin J.-H."/>
        </authorList>
    </citation>
    <scope>NUCLEOTIDE SEQUENCE [LARGE SCALE GENOMIC DNA]</scope>
    <source>
        <strain evidence="1 2">DSM 17994</strain>
    </source>
</reference>
<evidence type="ECO:0000313" key="1">
    <source>
        <dbReference type="EMBL" id="KUH32678.1"/>
    </source>
</evidence>
<keyword evidence="2" id="KW-1185">Reference proteome</keyword>
<gene>
    <name evidence="1" type="ORF">APY94_09165</name>
</gene>